<organism evidence="2 3">
    <name type="scientific">Rhodotorula taiwanensis</name>
    <dbReference type="NCBI Taxonomy" id="741276"/>
    <lineage>
        <taxon>Eukaryota</taxon>
        <taxon>Fungi</taxon>
        <taxon>Dikarya</taxon>
        <taxon>Basidiomycota</taxon>
        <taxon>Pucciniomycotina</taxon>
        <taxon>Microbotryomycetes</taxon>
        <taxon>Sporidiobolales</taxon>
        <taxon>Sporidiobolaceae</taxon>
        <taxon>Rhodotorula</taxon>
    </lineage>
</organism>
<feature type="region of interest" description="Disordered" evidence="1">
    <location>
        <begin position="369"/>
        <end position="501"/>
    </location>
</feature>
<feature type="compositionally biased region" description="Low complexity" evidence="1">
    <location>
        <begin position="712"/>
        <end position="731"/>
    </location>
</feature>
<feature type="region of interest" description="Disordered" evidence="1">
    <location>
        <begin position="682"/>
        <end position="756"/>
    </location>
</feature>
<feature type="region of interest" description="Disordered" evidence="1">
    <location>
        <begin position="782"/>
        <end position="801"/>
    </location>
</feature>
<feature type="region of interest" description="Disordered" evidence="1">
    <location>
        <begin position="545"/>
        <end position="627"/>
    </location>
</feature>
<dbReference type="InterPro" id="IPR013745">
    <property type="entry name" value="Bit61/PRR5"/>
</dbReference>
<dbReference type="AlphaFoldDB" id="A0A2S5B681"/>
<evidence type="ECO:0000313" key="3">
    <source>
        <dbReference type="Proteomes" id="UP000237144"/>
    </source>
</evidence>
<evidence type="ECO:0000256" key="1">
    <source>
        <dbReference type="SAM" id="MobiDB-lite"/>
    </source>
</evidence>
<feature type="compositionally biased region" description="Low complexity" evidence="1">
    <location>
        <begin position="414"/>
        <end position="423"/>
    </location>
</feature>
<dbReference type="STRING" id="741276.A0A2S5B681"/>
<feature type="compositionally biased region" description="Low complexity" evidence="1">
    <location>
        <begin position="683"/>
        <end position="697"/>
    </location>
</feature>
<gene>
    <name evidence="2" type="ORF">BMF94_4592</name>
</gene>
<feature type="compositionally biased region" description="Polar residues" evidence="1">
    <location>
        <begin position="310"/>
        <end position="324"/>
    </location>
</feature>
<feature type="compositionally biased region" description="Polar residues" evidence="1">
    <location>
        <begin position="386"/>
        <end position="408"/>
    </location>
</feature>
<dbReference type="Proteomes" id="UP000237144">
    <property type="component" value="Unassembled WGS sequence"/>
</dbReference>
<evidence type="ECO:0000313" key="2">
    <source>
        <dbReference type="EMBL" id="POY72290.1"/>
    </source>
</evidence>
<name>A0A2S5B681_9BASI</name>
<dbReference type="PANTHER" id="PTHR32428:SF2">
    <property type="entry name" value="TARGET OF RAPAMYCIN COMPLEX 2 SUBUNIT BIT61-RELATED"/>
    <property type="match status" value="1"/>
</dbReference>
<feature type="compositionally biased region" description="Acidic residues" evidence="1">
    <location>
        <begin position="555"/>
        <end position="564"/>
    </location>
</feature>
<dbReference type="GO" id="GO:0038203">
    <property type="term" value="P:TORC2 signaling"/>
    <property type="evidence" value="ECO:0007669"/>
    <property type="project" value="TreeGrafter"/>
</dbReference>
<accession>A0A2S5B681</accession>
<dbReference type="GO" id="GO:0031932">
    <property type="term" value="C:TORC2 complex"/>
    <property type="evidence" value="ECO:0007669"/>
    <property type="project" value="TreeGrafter"/>
</dbReference>
<dbReference type="EMBL" id="PJQD01000050">
    <property type="protein sequence ID" value="POY72290.1"/>
    <property type="molecule type" value="Genomic_DNA"/>
</dbReference>
<reference evidence="2 3" key="1">
    <citation type="journal article" date="2018" name="Front. Microbiol.">
        <title>Prospects for Fungal Bioremediation of Acidic Radioactive Waste Sites: Characterization and Genome Sequence of Rhodotorula taiwanensis MD1149.</title>
        <authorList>
            <person name="Tkavc R."/>
            <person name="Matrosova V.Y."/>
            <person name="Grichenko O.E."/>
            <person name="Gostincar C."/>
            <person name="Volpe R.P."/>
            <person name="Klimenkova P."/>
            <person name="Gaidamakova E.K."/>
            <person name="Zhou C.E."/>
            <person name="Stewart B.J."/>
            <person name="Lyman M.G."/>
            <person name="Malfatti S.A."/>
            <person name="Rubinfeld B."/>
            <person name="Courtot M."/>
            <person name="Singh J."/>
            <person name="Dalgard C.L."/>
            <person name="Hamilton T."/>
            <person name="Frey K.G."/>
            <person name="Gunde-Cimerman N."/>
            <person name="Dugan L."/>
            <person name="Daly M.J."/>
        </authorList>
    </citation>
    <scope>NUCLEOTIDE SEQUENCE [LARGE SCALE GENOMIC DNA]</scope>
    <source>
        <strain evidence="2 3">MD1149</strain>
    </source>
</reference>
<dbReference type="PANTHER" id="PTHR32428">
    <property type="entry name" value="TARGET OF RAPAMYCIN COMPLEX 2 SUBUNIT BIT61-RELATED"/>
    <property type="match status" value="1"/>
</dbReference>
<proteinExistence type="predicted"/>
<sequence length="801" mass="84784">MQGQLAGDAPSEAGQPSRSSFQIDRAKTTTTAGGLGLETRQRSASAAEPPRRAHSSRNGHGGFSDALSRAASILAPSRRKSTGLSPYATAEGYGNSGGPYAAKGPVLGRTSTFRLRPSNVSSAAGSSTAASSAAGTPQLRALDSYNARNVAAALDPNLQSRQTDDVWQQVCIRVLPLFNGEGIRGFIEELNELVLTHVQRTFLRCQSTRPALAPVNPSLNMSSLVAGLITADLTDLIRIGLITLANKLSPAMASSSTLTGNPLSDQKLLARLNEIWLFFFTGVLPHLEGVFWVLRSDDRLRAAVGESEAGRTTGSSTRPNQNGFADSRIDVRRIALIEFRDCIVHPELDRLVDIFASYSPIEAPLHVSAQSLPRRNSRGGGGGFDSQPSTRPPSLSQPYAEASPTSARPAQYGRSRSSPAPSAFVPPPNERHLTSPAGFGPDGDAGTPELDPHSPAFRSASGGTQLRRPHRSASYSSSVAPARPFAAARTETSGTDEILGRSPAEAQALARRRQMIAILASLLTEDDRQAEMDELVRLLRPVYNPRYRQQPAPPDDADDDDGDAGEYRARRHGQSGYTTPPLGGQSEAPTPLTASPIKLGMDSPSRLLPDGNDLPPPIPAAAPPLRDPYPAATAGVTRQISARQRSRTMNSLDEEGIGEYATLAAPDAHDKMLFRHAVDIAPPTRTGSASSGPSTASKKTRRLSFRPWLGRSNSAASSSATSNDGAAASSTVTSEDVAGTGGGDALTPGTIEGDRLRRELLRRNSSRRASDMSVVAPQLGVGYGHLAGESPVEQAEPTWTH</sequence>
<protein>
    <submittedName>
        <fullName evidence="2">Uncharacterized protein</fullName>
    </submittedName>
</protein>
<dbReference type="Pfam" id="PF08539">
    <property type="entry name" value="HbrB"/>
    <property type="match status" value="1"/>
</dbReference>
<keyword evidence="3" id="KW-1185">Reference proteome</keyword>
<feature type="region of interest" description="Disordered" evidence="1">
    <location>
        <begin position="1"/>
        <end position="64"/>
    </location>
</feature>
<dbReference type="OrthoDB" id="2290221at2759"/>
<feature type="region of interest" description="Disordered" evidence="1">
    <location>
        <begin position="305"/>
        <end position="324"/>
    </location>
</feature>
<feature type="compositionally biased region" description="Pro residues" evidence="1">
    <location>
        <begin position="614"/>
        <end position="627"/>
    </location>
</feature>
<comment type="caution">
    <text evidence="2">The sequence shown here is derived from an EMBL/GenBank/DDBJ whole genome shotgun (WGS) entry which is preliminary data.</text>
</comment>